<evidence type="ECO:0000313" key="5">
    <source>
        <dbReference type="EMBL" id="CUV39732.1"/>
    </source>
</evidence>
<proteinExistence type="predicted"/>
<evidence type="ECO:0000313" key="4">
    <source>
        <dbReference type="EMBL" id="CUV34091.1"/>
    </source>
</evidence>
<name>A0A0S4UJJ0_RALSL</name>
<gene>
    <name evidence="2" type="ORF">PSS4_v1_360026</name>
    <name evidence="6" type="ORF">RD1301_v1_4400003</name>
    <name evidence="3" type="ORF">RUN1744_v1_170023</name>
    <name evidence="4" type="ORF">TD1301_v1_740015</name>
    <name evidence="5" type="ORF">TF3108_v1_320076</name>
</gene>
<feature type="region of interest" description="Disordered" evidence="1">
    <location>
        <begin position="40"/>
        <end position="91"/>
    </location>
</feature>
<evidence type="ECO:0000256" key="1">
    <source>
        <dbReference type="SAM" id="MobiDB-lite"/>
    </source>
</evidence>
<dbReference type="EMBL" id="LN899823">
    <property type="protein sequence ID" value="CUV22402.1"/>
    <property type="molecule type" value="Genomic_DNA"/>
</dbReference>
<organism evidence="3">
    <name type="scientific">Ralstonia solanacearum</name>
    <name type="common">Pseudomonas solanacearum</name>
    <dbReference type="NCBI Taxonomy" id="305"/>
    <lineage>
        <taxon>Bacteria</taxon>
        <taxon>Pseudomonadati</taxon>
        <taxon>Pseudomonadota</taxon>
        <taxon>Betaproteobacteria</taxon>
        <taxon>Burkholderiales</taxon>
        <taxon>Burkholderiaceae</taxon>
        <taxon>Ralstonia</taxon>
        <taxon>Ralstonia solanacearum species complex</taxon>
    </lineage>
</organism>
<dbReference type="EMBL" id="LN899826">
    <property type="protein sequence ID" value="CUV39732.1"/>
    <property type="molecule type" value="Genomic_DNA"/>
</dbReference>
<evidence type="ECO:0000313" key="3">
    <source>
        <dbReference type="EMBL" id="CUV22402.1"/>
    </source>
</evidence>
<evidence type="ECO:0000313" key="2">
    <source>
        <dbReference type="EMBL" id="CUV17616.1"/>
    </source>
</evidence>
<reference evidence="3" key="1">
    <citation type="submission" date="2015-10" db="EMBL/GenBank/DDBJ databases">
        <authorList>
            <person name="Gilbert D.G."/>
        </authorList>
    </citation>
    <scope>NUCLEOTIDE SEQUENCE</scope>
    <source>
        <strain evidence="3">Phyl III-seqv23</strain>
    </source>
</reference>
<dbReference type="AlphaFoldDB" id="A0A0S4UJJ0"/>
<accession>A0A0S4UJJ0</accession>
<feature type="region of interest" description="Disordered" evidence="1">
    <location>
        <begin position="144"/>
        <end position="172"/>
    </location>
</feature>
<protein>
    <submittedName>
        <fullName evidence="3">Uncharacterized protein</fullName>
    </submittedName>
</protein>
<evidence type="ECO:0000313" key="6">
    <source>
        <dbReference type="EMBL" id="CUV63986.1"/>
    </source>
</evidence>
<dbReference type="EMBL" id="LN899822">
    <property type="protein sequence ID" value="CUV63986.1"/>
    <property type="molecule type" value="Genomic_DNA"/>
</dbReference>
<dbReference type="EMBL" id="LN899821">
    <property type="protein sequence ID" value="CUV17616.1"/>
    <property type="molecule type" value="Genomic_DNA"/>
</dbReference>
<sequence>MCCTAMALACEAVTGHSTGVPVSPSGVPNPRRRNRIDVRAFGYGSDGRSSHPGKNTSRNRAAESPGSRAAGQSRDGHGLTATAPRSAHQAAIATDRRNVDIVQPGMAGAIVMRKSAITCEACPRACTSTYTSAADAFAPAIDKPARRRGSHAAAAARPRRGCRHERATYPHH</sequence>
<dbReference type="EMBL" id="LN899825">
    <property type="protein sequence ID" value="CUV34091.1"/>
    <property type="molecule type" value="Genomic_DNA"/>
</dbReference>